<dbReference type="EMBL" id="BGZK01000069">
    <property type="protein sequence ID" value="GBP15151.1"/>
    <property type="molecule type" value="Genomic_DNA"/>
</dbReference>
<name>A0A4C1TNH7_EUMVA</name>
<reference evidence="2 3" key="1">
    <citation type="journal article" date="2019" name="Commun. Biol.">
        <title>The bagworm genome reveals a unique fibroin gene that provides high tensile strength.</title>
        <authorList>
            <person name="Kono N."/>
            <person name="Nakamura H."/>
            <person name="Ohtoshi R."/>
            <person name="Tomita M."/>
            <person name="Numata K."/>
            <person name="Arakawa K."/>
        </authorList>
    </citation>
    <scope>NUCLEOTIDE SEQUENCE [LARGE SCALE GENOMIC DNA]</scope>
</reference>
<dbReference type="Proteomes" id="UP000299102">
    <property type="component" value="Unassembled WGS sequence"/>
</dbReference>
<evidence type="ECO:0000313" key="3">
    <source>
        <dbReference type="Proteomes" id="UP000299102"/>
    </source>
</evidence>
<keyword evidence="3" id="KW-1185">Reference proteome</keyword>
<gene>
    <name evidence="2" type="ORF">EVAR_11448_1</name>
</gene>
<proteinExistence type="predicted"/>
<accession>A0A4C1TNH7</accession>
<feature type="region of interest" description="Disordered" evidence="1">
    <location>
        <begin position="161"/>
        <end position="198"/>
    </location>
</feature>
<evidence type="ECO:0000256" key="1">
    <source>
        <dbReference type="SAM" id="MobiDB-lite"/>
    </source>
</evidence>
<sequence length="198" mass="22416">MISILRIKKHAYDYTELKRDTLVFSDCKPQPRKRRSSLSFSQRSSVSRYLCRRAPGGIVIYHSCLYLKPPNDVTETSQRSYSTPVTGCNDFKFFRSHNVTDGGRLLQVQPHYHRIISVYTRKMMAILLTRVRSNPDNEIDGSRFSHLKRCNETNMKTECLGAGEGRGAGQGRRARGEGRGEVHRAIRLPSPTAPAGDS</sequence>
<evidence type="ECO:0000313" key="2">
    <source>
        <dbReference type="EMBL" id="GBP15151.1"/>
    </source>
</evidence>
<organism evidence="2 3">
    <name type="scientific">Eumeta variegata</name>
    <name type="common">Bagworm moth</name>
    <name type="synonym">Eumeta japonica</name>
    <dbReference type="NCBI Taxonomy" id="151549"/>
    <lineage>
        <taxon>Eukaryota</taxon>
        <taxon>Metazoa</taxon>
        <taxon>Ecdysozoa</taxon>
        <taxon>Arthropoda</taxon>
        <taxon>Hexapoda</taxon>
        <taxon>Insecta</taxon>
        <taxon>Pterygota</taxon>
        <taxon>Neoptera</taxon>
        <taxon>Endopterygota</taxon>
        <taxon>Lepidoptera</taxon>
        <taxon>Glossata</taxon>
        <taxon>Ditrysia</taxon>
        <taxon>Tineoidea</taxon>
        <taxon>Psychidae</taxon>
        <taxon>Oiketicinae</taxon>
        <taxon>Eumeta</taxon>
    </lineage>
</organism>
<comment type="caution">
    <text evidence="2">The sequence shown here is derived from an EMBL/GenBank/DDBJ whole genome shotgun (WGS) entry which is preliminary data.</text>
</comment>
<protein>
    <submittedName>
        <fullName evidence="2">Uncharacterized protein</fullName>
    </submittedName>
</protein>
<feature type="compositionally biased region" description="Basic and acidic residues" evidence="1">
    <location>
        <begin position="174"/>
        <end position="184"/>
    </location>
</feature>
<dbReference type="AlphaFoldDB" id="A0A4C1TNH7"/>